<sequence>MSAKQRFLQDDSGAVFAEWVVITAVVVTLCMVALTAWRGQADIARNTAISTAANA</sequence>
<organism evidence="2 3">
    <name type="scientific">Cypionkella aquatica</name>
    <dbReference type="NCBI Taxonomy" id="1756042"/>
    <lineage>
        <taxon>Bacteria</taxon>
        <taxon>Pseudomonadati</taxon>
        <taxon>Pseudomonadota</taxon>
        <taxon>Alphaproteobacteria</taxon>
        <taxon>Rhodobacterales</taxon>
        <taxon>Paracoccaceae</taxon>
        <taxon>Cypionkella</taxon>
    </lineage>
</organism>
<keyword evidence="1" id="KW-1133">Transmembrane helix</keyword>
<evidence type="ECO:0000256" key="1">
    <source>
        <dbReference type="SAM" id="Phobius"/>
    </source>
</evidence>
<dbReference type="Proteomes" id="UP001157355">
    <property type="component" value="Unassembled WGS sequence"/>
</dbReference>
<protein>
    <recommendedName>
        <fullName evidence="4">Flp family type IVb pilin</fullName>
    </recommendedName>
</protein>
<evidence type="ECO:0000313" key="3">
    <source>
        <dbReference type="Proteomes" id="UP001157355"/>
    </source>
</evidence>
<proteinExistence type="predicted"/>
<keyword evidence="1" id="KW-0812">Transmembrane</keyword>
<accession>A0AA37U0J3</accession>
<evidence type="ECO:0000313" key="2">
    <source>
        <dbReference type="EMBL" id="GLS86476.1"/>
    </source>
</evidence>
<reference evidence="2 3" key="1">
    <citation type="journal article" date="2014" name="Int. J. Syst. Evol. Microbiol.">
        <title>Complete genome sequence of Corynebacterium casei LMG S-19264T (=DSM 44701T), isolated from a smear-ripened cheese.</title>
        <authorList>
            <consortium name="US DOE Joint Genome Institute (JGI-PGF)"/>
            <person name="Walter F."/>
            <person name="Albersmeier A."/>
            <person name="Kalinowski J."/>
            <person name="Ruckert C."/>
        </authorList>
    </citation>
    <scope>NUCLEOTIDE SEQUENCE [LARGE SCALE GENOMIC DNA]</scope>
    <source>
        <strain evidence="2 3">NBRC 111766</strain>
    </source>
</reference>
<dbReference type="EMBL" id="BSPP01000005">
    <property type="protein sequence ID" value="GLS86476.1"/>
    <property type="molecule type" value="Genomic_DNA"/>
</dbReference>
<keyword evidence="1" id="KW-0472">Membrane</keyword>
<keyword evidence="3" id="KW-1185">Reference proteome</keyword>
<feature type="transmembrane region" description="Helical" evidence="1">
    <location>
        <begin position="16"/>
        <end position="37"/>
    </location>
</feature>
<comment type="caution">
    <text evidence="2">The sequence shown here is derived from an EMBL/GenBank/DDBJ whole genome shotgun (WGS) entry which is preliminary data.</text>
</comment>
<name>A0AA37U0J3_9RHOB</name>
<dbReference type="RefSeq" id="WP_284324698.1">
    <property type="nucleotide sequence ID" value="NZ_BSPP01000005.1"/>
</dbReference>
<gene>
    <name evidence="2" type="ORF">GCM10010873_14500</name>
</gene>
<evidence type="ECO:0008006" key="4">
    <source>
        <dbReference type="Google" id="ProtNLM"/>
    </source>
</evidence>
<dbReference type="AlphaFoldDB" id="A0AA37U0J3"/>